<gene>
    <name evidence="1" type="ORF">DP83_11875</name>
</gene>
<name>A0ABR4S2R2_VIBMT</name>
<reference evidence="1 2" key="1">
    <citation type="submission" date="2014-04" db="EMBL/GenBank/DDBJ databases">
        <title>Vibrio metecus sp. nov., a close relative of Vibrio cholerae isolated from coastal brackish ponds and clinical specimens.</title>
        <authorList>
            <person name="Kirchberger P.C."/>
            <person name="Turnsek M."/>
            <person name="Hunt D.E."/>
            <person name="Haley B.J."/>
            <person name="Colwell R."/>
            <person name="Polz M.F."/>
            <person name="Tarr C.L."/>
            <person name="Boucher Y."/>
        </authorList>
    </citation>
    <scope>NUCLEOTIDE SEQUENCE [LARGE SCALE GENOMIC DNA]</scope>
    <source>
        <strain evidence="2">PPCK-2014</strain>
    </source>
</reference>
<organism evidence="1 2">
    <name type="scientific">Vibrio metoecus</name>
    <dbReference type="NCBI Taxonomy" id="1481663"/>
    <lineage>
        <taxon>Bacteria</taxon>
        <taxon>Pseudomonadati</taxon>
        <taxon>Pseudomonadota</taxon>
        <taxon>Gammaproteobacteria</taxon>
        <taxon>Vibrionales</taxon>
        <taxon>Vibrionaceae</taxon>
        <taxon>Vibrio</taxon>
    </lineage>
</organism>
<evidence type="ECO:0000313" key="2">
    <source>
        <dbReference type="Proteomes" id="UP000027331"/>
    </source>
</evidence>
<dbReference type="Proteomes" id="UP000027331">
    <property type="component" value="Unassembled WGS sequence"/>
</dbReference>
<proteinExistence type="predicted"/>
<comment type="caution">
    <text evidence="1">The sequence shown here is derived from an EMBL/GenBank/DDBJ whole genome shotgun (WGS) entry which is preliminary data.</text>
</comment>
<dbReference type="EMBL" id="JJMN01000026">
    <property type="protein sequence ID" value="KDO15084.1"/>
    <property type="molecule type" value="Genomic_DNA"/>
</dbReference>
<evidence type="ECO:0000313" key="1">
    <source>
        <dbReference type="EMBL" id="KDO15084.1"/>
    </source>
</evidence>
<accession>A0ABR4S2R2</accession>
<evidence type="ECO:0008006" key="3">
    <source>
        <dbReference type="Google" id="ProtNLM"/>
    </source>
</evidence>
<sequence>MARSDYQFDRWSPHSKTSWAWRVFKKHNLEFYRMYTTFDNSHKYTYKKLGADKAQWSDRPTKHFYFENQWEYEKFSDLKDWSEAFNQLENWMNLNALVAILSNLETYMATIIPLALESDLGVLFGTPKKIDGIEILKHGKESPFDFEDIVVSCTKGTWHSRLAAYKRAFGRAPKFLDGHVSELDKMRNLRNNVAHSFGRDIEASRKKGEITTLPIETLSRGRLLKYQRIVWKTAKAIDTHLHNFHIGEYQRVLFYHDLYPSLNHKVHPNQRAVELKKKIGQFGDVPAGKEFCKGLVAYYEAI</sequence>
<protein>
    <recommendedName>
        <fullName evidence="3">RiboL-PSP-HEPN domain-containing protein</fullName>
    </recommendedName>
</protein>
<keyword evidence="2" id="KW-1185">Reference proteome</keyword>